<feature type="chain" id="PRO_5045214303" description="HMA domain-containing protein" evidence="1">
    <location>
        <begin position="23"/>
        <end position="191"/>
    </location>
</feature>
<dbReference type="EMBL" id="JAXBLV010000088">
    <property type="protein sequence ID" value="MDY3559140.1"/>
    <property type="molecule type" value="Genomic_DNA"/>
</dbReference>
<dbReference type="Proteomes" id="UP001272242">
    <property type="component" value="Unassembled WGS sequence"/>
</dbReference>
<dbReference type="InterPro" id="IPR036163">
    <property type="entry name" value="HMA_dom_sf"/>
</dbReference>
<dbReference type="Gene3D" id="3.30.70.100">
    <property type="match status" value="1"/>
</dbReference>
<evidence type="ECO:0000313" key="3">
    <source>
        <dbReference type="Proteomes" id="UP001272242"/>
    </source>
</evidence>
<reference evidence="3" key="1">
    <citation type="journal article" date="2023" name="Mar. Drugs">
        <title>Gemmata algarum, a Novel Planctomycete Isolated from an Algal Mat, Displays Antimicrobial Activity.</title>
        <authorList>
            <person name="Kumar G."/>
            <person name="Kallscheuer N."/>
            <person name="Kashif M."/>
            <person name="Ahamad S."/>
            <person name="Jagadeeshwari U."/>
            <person name="Pannikurungottu S."/>
            <person name="Haufschild T."/>
            <person name="Kabuu M."/>
            <person name="Sasikala C."/>
            <person name="Jogler C."/>
            <person name="Ramana C."/>
        </authorList>
    </citation>
    <scope>NUCLEOTIDE SEQUENCE [LARGE SCALE GENOMIC DNA]</scope>
    <source>
        <strain evidence="3">JC673</strain>
    </source>
</reference>
<comment type="caution">
    <text evidence="2">The sequence shown here is derived from an EMBL/GenBank/DDBJ whole genome shotgun (WGS) entry which is preliminary data.</text>
</comment>
<protein>
    <recommendedName>
        <fullName evidence="4">HMA domain-containing protein</fullName>
    </recommendedName>
</protein>
<sequence length="191" mass="20613">MVRAAYLIGTLVLTVGFGPAGAAQNKTQPAPKPERATFRVLGLFSPDRETDLREALKAVPDVTWVGVNFADAELTVEFVPAKAFPGTKPEQIAERFDQKLRDATQHTFGVKPRRTVPRDKLKEVVIPAPILDCKACCLAAYEAVAKIDGVEQATATFKDGGKVTALIDPAKTDRAKLEDALRNAGVSIPKM</sequence>
<evidence type="ECO:0008006" key="4">
    <source>
        <dbReference type="Google" id="ProtNLM"/>
    </source>
</evidence>
<organism evidence="2 3">
    <name type="scientific">Gemmata algarum</name>
    <dbReference type="NCBI Taxonomy" id="2975278"/>
    <lineage>
        <taxon>Bacteria</taxon>
        <taxon>Pseudomonadati</taxon>
        <taxon>Planctomycetota</taxon>
        <taxon>Planctomycetia</taxon>
        <taxon>Gemmatales</taxon>
        <taxon>Gemmataceae</taxon>
        <taxon>Gemmata</taxon>
    </lineage>
</organism>
<evidence type="ECO:0000313" key="2">
    <source>
        <dbReference type="EMBL" id="MDY3559140.1"/>
    </source>
</evidence>
<keyword evidence="1" id="KW-0732">Signal</keyword>
<keyword evidence="3" id="KW-1185">Reference proteome</keyword>
<name>A0ABU5EXE5_9BACT</name>
<accession>A0ABU5EXE5</accession>
<evidence type="ECO:0000256" key="1">
    <source>
        <dbReference type="SAM" id="SignalP"/>
    </source>
</evidence>
<dbReference type="RefSeq" id="WP_320685956.1">
    <property type="nucleotide sequence ID" value="NZ_JAXBLV010000088.1"/>
</dbReference>
<dbReference type="SUPFAM" id="SSF55008">
    <property type="entry name" value="HMA, heavy metal-associated domain"/>
    <property type="match status" value="2"/>
</dbReference>
<feature type="signal peptide" evidence="1">
    <location>
        <begin position="1"/>
        <end position="22"/>
    </location>
</feature>
<gene>
    <name evidence="2" type="ORF">R5W23_006343</name>
</gene>
<proteinExistence type="predicted"/>